<dbReference type="RefSeq" id="WP_193435450.1">
    <property type="nucleotide sequence ID" value="NZ_BPPU01000003.1"/>
</dbReference>
<feature type="compositionally biased region" description="Basic and acidic residues" evidence="1">
    <location>
        <begin position="106"/>
        <end position="142"/>
    </location>
</feature>
<evidence type="ECO:0000256" key="1">
    <source>
        <dbReference type="SAM" id="MobiDB-lite"/>
    </source>
</evidence>
<name>A0A2N4UWC2_9GAMM</name>
<keyword evidence="4" id="KW-1185">Reference proteome</keyword>
<protein>
    <recommendedName>
        <fullName evidence="2">MABP domain-containing protein</fullName>
    </recommendedName>
</protein>
<dbReference type="GO" id="GO:0005737">
    <property type="term" value="C:cytoplasm"/>
    <property type="evidence" value="ECO:0007669"/>
    <property type="project" value="UniProtKB-ARBA"/>
</dbReference>
<evidence type="ECO:0000259" key="2">
    <source>
        <dbReference type="PROSITE" id="PS51498"/>
    </source>
</evidence>
<feature type="compositionally biased region" description="Polar residues" evidence="1">
    <location>
        <begin position="154"/>
        <end position="174"/>
    </location>
</feature>
<dbReference type="PROSITE" id="PS51498">
    <property type="entry name" value="MABP"/>
    <property type="match status" value="1"/>
</dbReference>
<sequence>MVSTTIKGPQFYFQSDNTAHQQIVTFLDGLKASQRGSKSQAITRLLQAGLYLEALDSTLPDLIVRDLERGLAPDFSRLAKLYKVLQMSNVDIDEAMTNEVLPTVSHKPEPKPEPKPELEPKPKPEPELEPEPKPEIQLKTESIRPASSVDKARGTQSIPITSEHIVTNQNNQPSGFSALAMSFMDD</sequence>
<gene>
    <name evidence="3" type="ORF">CIK00_03340</name>
</gene>
<comment type="caution">
    <text evidence="3">The sequence shown here is derived from an EMBL/GenBank/DDBJ whole genome shotgun (WGS) entry which is preliminary data.</text>
</comment>
<evidence type="ECO:0000313" key="4">
    <source>
        <dbReference type="Proteomes" id="UP000234420"/>
    </source>
</evidence>
<dbReference type="Proteomes" id="UP000234420">
    <property type="component" value="Unassembled WGS sequence"/>
</dbReference>
<dbReference type="InterPro" id="IPR023341">
    <property type="entry name" value="MABP"/>
</dbReference>
<dbReference type="EMBL" id="NPIB01000002">
    <property type="protein sequence ID" value="PLC59316.1"/>
    <property type="molecule type" value="Genomic_DNA"/>
</dbReference>
<proteinExistence type="predicted"/>
<organism evidence="3 4">
    <name type="scientific">Photobacterium carnosum</name>
    <dbReference type="NCBI Taxonomy" id="2023717"/>
    <lineage>
        <taxon>Bacteria</taxon>
        <taxon>Pseudomonadati</taxon>
        <taxon>Pseudomonadota</taxon>
        <taxon>Gammaproteobacteria</taxon>
        <taxon>Vibrionales</taxon>
        <taxon>Vibrionaceae</taxon>
        <taxon>Photobacterium</taxon>
    </lineage>
</organism>
<feature type="domain" description="MABP" evidence="2">
    <location>
        <begin position="157"/>
        <end position="186"/>
    </location>
</feature>
<accession>A0A2N4UWC2</accession>
<reference evidence="3 4" key="1">
    <citation type="journal article" date="2018" name="Syst. Appl. Microbiol.">
        <title>Photobacterium carnosum sp. nov., isolated from spoiled modified atmosphere packaged poultry meat.</title>
        <authorList>
            <person name="Hilgarth M."/>
            <person name="Fuertes S."/>
            <person name="Ehrmann M."/>
            <person name="Vogel R.F."/>
        </authorList>
    </citation>
    <scope>NUCLEOTIDE SEQUENCE [LARGE SCALE GENOMIC DNA]</scope>
    <source>
        <strain evidence="3 4">TMW 2.2021</strain>
    </source>
</reference>
<feature type="region of interest" description="Disordered" evidence="1">
    <location>
        <begin position="99"/>
        <end position="174"/>
    </location>
</feature>
<dbReference type="AlphaFoldDB" id="A0A2N4UWC2"/>
<evidence type="ECO:0000313" key="3">
    <source>
        <dbReference type="EMBL" id="PLC59316.1"/>
    </source>
</evidence>